<feature type="active site" description="Proton acceptor" evidence="3">
    <location>
        <position position="199"/>
    </location>
</feature>
<evidence type="ECO:0008006" key="8">
    <source>
        <dbReference type="Google" id="ProtNLM"/>
    </source>
</evidence>
<evidence type="ECO:0000313" key="6">
    <source>
        <dbReference type="EMBL" id="PQJ53822.1"/>
    </source>
</evidence>
<evidence type="ECO:0000256" key="4">
    <source>
        <dbReference type="PIRSR" id="PIRSR000390-2"/>
    </source>
</evidence>
<proteinExistence type="inferred from homology"/>
<comment type="caution">
    <text evidence="6">The sequence shown here is derived from an EMBL/GenBank/DDBJ whole genome shotgun (WGS) entry which is preliminary data.</text>
</comment>
<dbReference type="PANTHER" id="PTHR30244">
    <property type="entry name" value="TRANSAMINASE"/>
    <property type="match status" value="1"/>
</dbReference>
<organism evidence="6 7">
    <name type="scientific">Psychrosphaera saromensis</name>
    <dbReference type="NCBI Taxonomy" id="716813"/>
    <lineage>
        <taxon>Bacteria</taxon>
        <taxon>Pseudomonadati</taxon>
        <taxon>Pseudomonadota</taxon>
        <taxon>Gammaproteobacteria</taxon>
        <taxon>Alteromonadales</taxon>
        <taxon>Pseudoalteromonadaceae</taxon>
        <taxon>Psychrosphaera</taxon>
    </lineage>
</organism>
<evidence type="ECO:0000256" key="3">
    <source>
        <dbReference type="PIRSR" id="PIRSR000390-1"/>
    </source>
</evidence>
<sequence>MQQSKVVQLPLTPPKQKVLVTQPYVPSLDKYMHYVEKAFHAKWLTNDGPILKELTDRLKDFLGVKYLLLVSNGTAALQLAYKIKNLSGKNVISTPFTFPATTTALEWQNANVILSDIDRNSWNLDPHSIEQRLTDSDISAIVPVNIFGMPCDMEAFDKLGKAHNIPIIYDSAQSMLSKYKGKSVLQYGDIHCMSFHATKLFHTVEGGALVFNSKEEYERAQRLINFGIGENGVVEEAGINAKMSELHAAMGLCILDDLPMLIENRERSVEQYKAALANSVTFQSNEQDVYTPPMYMPVKFETEEALLKANEKLTLQGYSSRRYFFPKNHHFLQPSIPSVLPVSDSTSSKILCLPLMHNLSENHIFNIADVIKRSISR</sequence>
<dbReference type="GO" id="GO:0030170">
    <property type="term" value="F:pyridoxal phosphate binding"/>
    <property type="evidence" value="ECO:0007669"/>
    <property type="project" value="TreeGrafter"/>
</dbReference>
<evidence type="ECO:0000313" key="7">
    <source>
        <dbReference type="Proteomes" id="UP000239007"/>
    </source>
</evidence>
<comment type="similarity">
    <text evidence="2 5">Belongs to the DegT/DnrJ/EryC1 family.</text>
</comment>
<dbReference type="GO" id="GO:0000271">
    <property type="term" value="P:polysaccharide biosynthetic process"/>
    <property type="evidence" value="ECO:0007669"/>
    <property type="project" value="TreeGrafter"/>
</dbReference>
<accession>A0A2S7UWD6</accession>
<feature type="modified residue" description="N6-(pyridoxal phosphate)lysine" evidence="4">
    <location>
        <position position="199"/>
    </location>
</feature>
<name>A0A2S7UWD6_9GAMM</name>
<dbReference type="PIRSF" id="PIRSF000390">
    <property type="entry name" value="PLP_StrS"/>
    <property type="match status" value="1"/>
</dbReference>
<evidence type="ECO:0000256" key="2">
    <source>
        <dbReference type="ARBA" id="ARBA00037999"/>
    </source>
</evidence>
<dbReference type="AlphaFoldDB" id="A0A2S7UWD6"/>
<protein>
    <recommendedName>
        <fullName evidence="8">Aminotransferase DegT</fullName>
    </recommendedName>
</protein>
<dbReference type="OrthoDB" id="9804264at2"/>
<dbReference type="EMBL" id="MSCH01000003">
    <property type="protein sequence ID" value="PQJ53822.1"/>
    <property type="molecule type" value="Genomic_DNA"/>
</dbReference>
<dbReference type="RefSeq" id="WP_105052319.1">
    <property type="nucleotide sequence ID" value="NZ_BMYG01000002.1"/>
</dbReference>
<evidence type="ECO:0000256" key="5">
    <source>
        <dbReference type="RuleBase" id="RU004508"/>
    </source>
</evidence>
<keyword evidence="1 4" id="KW-0663">Pyridoxal phosphate</keyword>
<dbReference type="GO" id="GO:0008483">
    <property type="term" value="F:transaminase activity"/>
    <property type="evidence" value="ECO:0007669"/>
    <property type="project" value="TreeGrafter"/>
</dbReference>
<dbReference type="SUPFAM" id="SSF53383">
    <property type="entry name" value="PLP-dependent transferases"/>
    <property type="match status" value="1"/>
</dbReference>
<dbReference type="PANTHER" id="PTHR30244:SF9">
    <property type="entry name" value="PROTEIN RV3402C"/>
    <property type="match status" value="1"/>
</dbReference>
<gene>
    <name evidence="6" type="ORF">BTO11_09190</name>
</gene>
<dbReference type="Gene3D" id="3.40.640.10">
    <property type="entry name" value="Type I PLP-dependent aspartate aminotransferase-like (Major domain)"/>
    <property type="match status" value="1"/>
</dbReference>
<evidence type="ECO:0000256" key="1">
    <source>
        <dbReference type="ARBA" id="ARBA00022898"/>
    </source>
</evidence>
<dbReference type="InterPro" id="IPR000653">
    <property type="entry name" value="DegT/StrS_aminotransferase"/>
</dbReference>
<dbReference type="InterPro" id="IPR015424">
    <property type="entry name" value="PyrdxlP-dep_Trfase"/>
</dbReference>
<dbReference type="Pfam" id="PF01041">
    <property type="entry name" value="DegT_DnrJ_EryC1"/>
    <property type="match status" value="1"/>
</dbReference>
<dbReference type="InterPro" id="IPR015421">
    <property type="entry name" value="PyrdxlP-dep_Trfase_major"/>
</dbReference>
<reference evidence="6 7" key="1">
    <citation type="submission" date="2016-12" db="EMBL/GenBank/DDBJ databases">
        <title>Diversity of luminous bacteria.</title>
        <authorList>
            <person name="Yoshizawa S."/>
            <person name="Kogure K."/>
        </authorList>
    </citation>
    <scope>NUCLEOTIDE SEQUENCE [LARGE SCALE GENOMIC DNA]</scope>
    <source>
        <strain evidence="6 7">SA4-48</strain>
    </source>
</reference>
<keyword evidence="7" id="KW-1185">Reference proteome</keyword>
<dbReference type="Proteomes" id="UP000239007">
    <property type="component" value="Unassembled WGS sequence"/>
</dbReference>